<feature type="compositionally biased region" description="Basic and acidic residues" evidence="4">
    <location>
        <begin position="187"/>
        <end position="205"/>
    </location>
</feature>
<dbReference type="EMBL" id="SEYY01018837">
    <property type="protein sequence ID" value="KAB7498926.1"/>
    <property type="molecule type" value="Genomic_DNA"/>
</dbReference>
<sequence>MGCDGGTIPRRDELVKTKKKPEQKDKDADRLYRWRHCSISQSPLQHPIVACEFGRLYNKEEIISRLLSKTKDPSMDHIKSLKDIKELILTRNPSYREDMPKGDEYFDSQNSEYICPITSQEMNGKSKFYFIWSCGCVISERALKEIKSDRCHVCNKTFLQSNVIPLNPSDEETEKLEAQMIERREKKKLEKKEKRKMEEEVSTEQKKKKKINNEASQVSKSEPGTSKSTVSSYASDLLRGEAFKNICSTKFSVAKDTSKSEVFKSIFDTHKSAKHKQTGHWVTCNPQYF</sequence>
<dbReference type="OrthoDB" id="247013at2759"/>
<dbReference type="CDD" id="cd16653">
    <property type="entry name" value="RING-like_Rtf2"/>
    <property type="match status" value="1"/>
</dbReference>
<evidence type="ECO:0000256" key="2">
    <source>
        <dbReference type="ARBA" id="ARBA00015157"/>
    </source>
</evidence>
<reference evidence="5 7" key="1">
    <citation type="journal article" date="2019" name="PLoS Biol.">
        <title>Sex chromosomes control vertical transmission of feminizing Wolbachia symbionts in an isopod.</title>
        <authorList>
            <person name="Becking T."/>
            <person name="Chebbi M.A."/>
            <person name="Giraud I."/>
            <person name="Moumen B."/>
            <person name="Laverre T."/>
            <person name="Caubet Y."/>
            <person name="Peccoud J."/>
            <person name="Gilbert C."/>
            <person name="Cordaux R."/>
        </authorList>
    </citation>
    <scope>NUCLEOTIDE SEQUENCE [LARGE SCALE GENOMIC DNA]</scope>
    <source>
        <strain evidence="5">ANa2</strain>
        <tissue evidence="5">Whole body excluding digestive tract and cuticle</tissue>
    </source>
</reference>
<evidence type="ECO:0000256" key="3">
    <source>
        <dbReference type="ARBA" id="ARBA00030367"/>
    </source>
</evidence>
<dbReference type="GO" id="GO:0005634">
    <property type="term" value="C:nucleus"/>
    <property type="evidence" value="ECO:0007669"/>
    <property type="project" value="TreeGrafter"/>
</dbReference>
<dbReference type="GO" id="GO:0006274">
    <property type="term" value="P:DNA replication termination"/>
    <property type="evidence" value="ECO:0007669"/>
    <property type="project" value="TreeGrafter"/>
</dbReference>
<dbReference type="PANTHER" id="PTHR12775">
    <property type="entry name" value="PROTEIN C20ORF43 HOMOLOG"/>
    <property type="match status" value="1"/>
</dbReference>
<dbReference type="InterPro" id="IPR006735">
    <property type="entry name" value="Rtf2"/>
</dbReference>
<dbReference type="AlphaFoldDB" id="A0A5N5SXG6"/>
<evidence type="ECO:0000313" key="5">
    <source>
        <dbReference type="EMBL" id="KAB7498926.1"/>
    </source>
</evidence>
<comment type="similarity">
    <text evidence="1">Belongs to the rtf2 family.</text>
</comment>
<comment type="caution">
    <text evidence="5">The sequence shown here is derived from an EMBL/GenBank/DDBJ whole genome shotgun (WGS) entry which is preliminary data.</text>
</comment>
<evidence type="ECO:0000256" key="4">
    <source>
        <dbReference type="SAM" id="MobiDB-lite"/>
    </source>
</evidence>
<feature type="compositionally biased region" description="Basic and acidic residues" evidence="4">
    <location>
        <begin position="9"/>
        <end position="26"/>
    </location>
</feature>
<evidence type="ECO:0000313" key="6">
    <source>
        <dbReference type="EMBL" id="KAB7499908.1"/>
    </source>
</evidence>
<dbReference type="Pfam" id="PF04641">
    <property type="entry name" value="Rtf2"/>
    <property type="match status" value="1"/>
</dbReference>
<feature type="region of interest" description="Disordered" evidence="4">
    <location>
        <begin position="187"/>
        <end position="230"/>
    </location>
</feature>
<accession>A0A5N5SXG6</accession>
<organism evidence="5 7">
    <name type="scientific">Armadillidium nasatum</name>
    <dbReference type="NCBI Taxonomy" id="96803"/>
    <lineage>
        <taxon>Eukaryota</taxon>
        <taxon>Metazoa</taxon>
        <taxon>Ecdysozoa</taxon>
        <taxon>Arthropoda</taxon>
        <taxon>Crustacea</taxon>
        <taxon>Multicrustacea</taxon>
        <taxon>Malacostraca</taxon>
        <taxon>Eumalacostraca</taxon>
        <taxon>Peracarida</taxon>
        <taxon>Isopoda</taxon>
        <taxon>Oniscidea</taxon>
        <taxon>Crinocheta</taxon>
        <taxon>Armadillidiidae</taxon>
        <taxon>Armadillidium</taxon>
    </lineage>
</organism>
<dbReference type="PANTHER" id="PTHR12775:SF0">
    <property type="entry name" value="REPLICATION TERMINATION FACTOR 2"/>
    <property type="match status" value="1"/>
</dbReference>
<dbReference type="EMBL" id="SEYY01016135">
    <property type="protein sequence ID" value="KAB7499908.1"/>
    <property type="molecule type" value="Genomic_DNA"/>
</dbReference>
<proteinExistence type="inferred from homology"/>
<evidence type="ECO:0000256" key="1">
    <source>
        <dbReference type="ARBA" id="ARBA00009885"/>
    </source>
</evidence>
<dbReference type="InterPro" id="IPR027799">
    <property type="entry name" value="Rtf2_RING-finger"/>
</dbReference>
<evidence type="ECO:0000313" key="7">
    <source>
        <dbReference type="Proteomes" id="UP000326759"/>
    </source>
</evidence>
<keyword evidence="7" id="KW-1185">Reference proteome</keyword>
<feature type="compositionally biased region" description="Polar residues" evidence="4">
    <location>
        <begin position="213"/>
        <end position="230"/>
    </location>
</feature>
<dbReference type="Proteomes" id="UP000326759">
    <property type="component" value="Unassembled WGS sequence"/>
</dbReference>
<name>A0A5N5SXG6_9CRUS</name>
<gene>
    <name evidence="5" type="primary">RTFDC1_0</name>
    <name evidence="6" type="synonym">RTFDC1_1</name>
    <name evidence="5" type="ORF">Anas_02651</name>
    <name evidence="6" type="ORF">Anas_14229</name>
</gene>
<feature type="region of interest" description="Disordered" evidence="4">
    <location>
        <begin position="1"/>
        <end position="26"/>
    </location>
</feature>
<protein>
    <recommendedName>
        <fullName evidence="2">Replication termination factor 2</fullName>
    </recommendedName>
    <alternativeName>
        <fullName evidence="3">Replication termination factor 2 domain-containing protein 1</fullName>
    </alternativeName>
</protein>